<dbReference type="AlphaFoldDB" id="A0A4U0VS60"/>
<dbReference type="STRING" id="331657.A0A4U0VS60"/>
<dbReference type="EMBL" id="NAJN01002531">
    <property type="protein sequence ID" value="TKA51476.1"/>
    <property type="molecule type" value="Genomic_DNA"/>
</dbReference>
<keyword evidence="3" id="KW-1185">Reference proteome</keyword>
<evidence type="ECO:0000256" key="1">
    <source>
        <dbReference type="SAM" id="MobiDB-lite"/>
    </source>
</evidence>
<gene>
    <name evidence="2" type="ORF">B0A49_10741</name>
</gene>
<evidence type="ECO:0000313" key="2">
    <source>
        <dbReference type="EMBL" id="TKA51476.1"/>
    </source>
</evidence>
<feature type="compositionally biased region" description="Low complexity" evidence="1">
    <location>
        <begin position="262"/>
        <end position="280"/>
    </location>
</feature>
<organism evidence="2 3">
    <name type="scientific">Cryomyces minteri</name>
    <dbReference type="NCBI Taxonomy" id="331657"/>
    <lineage>
        <taxon>Eukaryota</taxon>
        <taxon>Fungi</taxon>
        <taxon>Dikarya</taxon>
        <taxon>Ascomycota</taxon>
        <taxon>Pezizomycotina</taxon>
        <taxon>Dothideomycetes</taxon>
        <taxon>Dothideomycetes incertae sedis</taxon>
        <taxon>Cryomyces</taxon>
    </lineage>
</organism>
<sequence>MTQISQLPSQPCSLPPAFITPFVRRCFPSELVMVDFPQALTGLDYLKDLETRRRREQVAALHRLGIERDTLGSDADDVTHRFPGVIAWVKSLDQKDRKAEAFYTQLYIALRRWILINELSLLPFNKHNCVAMLNTLYPPVVSSQPTPRLTATILKQQRDGFFRYIQGVERSGPRILDNLMLQGKRDGDENGWMAVRETLEMYLIVANNIISDCQQITDVKYFAPAEESGNRKGRKFDSGVSFNSDSRPSTSDGKGDKSRPQSPTTTRPKTPGTPGKTGSTLEKIAREFRKMRRNKPEVEEMVHTSYDEQEKPRLKGLRKMRSLGALGDLRQAHASTLSFNGKRGNSTSVFDVDEMRRQRLLYEAKASISQRIGGQRAGAQEV</sequence>
<feature type="compositionally biased region" description="Polar residues" evidence="1">
    <location>
        <begin position="240"/>
        <end position="252"/>
    </location>
</feature>
<dbReference type="Proteomes" id="UP000308768">
    <property type="component" value="Unassembled WGS sequence"/>
</dbReference>
<name>A0A4U0VS60_9PEZI</name>
<proteinExistence type="predicted"/>
<protein>
    <submittedName>
        <fullName evidence="2">Uncharacterized protein</fullName>
    </submittedName>
</protein>
<comment type="caution">
    <text evidence="2">The sequence shown here is derived from an EMBL/GenBank/DDBJ whole genome shotgun (WGS) entry which is preliminary data.</text>
</comment>
<reference evidence="2 3" key="1">
    <citation type="submission" date="2017-03" db="EMBL/GenBank/DDBJ databases">
        <title>Genomes of endolithic fungi from Antarctica.</title>
        <authorList>
            <person name="Coleine C."/>
            <person name="Masonjones S."/>
            <person name="Stajich J.E."/>
        </authorList>
    </citation>
    <scope>NUCLEOTIDE SEQUENCE [LARGE SCALE GENOMIC DNA]</scope>
    <source>
        <strain evidence="2 3">CCFEE 5187</strain>
    </source>
</reference>
<feature type="region of interest" description="Disordered" evidence="1">
    <location>
        <begin position="226"/>
        <end position="282"/>
    </location>
</feature>
<accession>A0A4U0VS60</accession>
<dbReference type="OrthoDB" id="3533623at2759"/>
<evidence type="ECO:0000313" key="3">
    <source>
        <dbReference type="Proteomes" id="UP000308768"/>
    </source>
</evidence>